<dbReference type="Proteomes" id="UP000680670">
    <property type="component" value="Unassembled WGS sequence"/>
</dbReference>
<protein>
    <submittedName>
        <fullName evidence="3">DUF485 domain-containing protein</fullName>
    </submittedName>
</protein>
<dbReference type="Proteomes" id="UP000287296">
    <property type="component" value="Unassembled WGS sequence"/>
</dbReference>
<evidence type="ECO:0000313" key="2">
    <source>
        <dbReference type="EMBL" id="GIN96264.1"/>
    </source>
</evidence>
<keyword evidence="1" id="KW-0812">Transmembrane</keyword>
<comment type="caution">
    <text evidence="3">The sequence shown here is derived from an EMBL/GenBank/DDBJ whole genome shotgun (WGS) entry which is preliminary data.</text>
</comment>
<proteinExistence type="predicted"/>
<evidence type="ECO:0000256" key="1">
    <source>
        <dbReference type="SAM" id="Phobius"/>
    </source>
</evidence>
<dbReference type="OrthoDB" id="2886991at2"/>
<keyword evidence="1" id="KW-1133">Transmembrane helix</keyword>
<dbReference type="EMBL" id="BORJ01000004">
    <property type="protein sequence ID" value="GIN96264.1"/>
    <property type="molecule type" value="Genomic_DNA"/>
</dbReference>
<keyword evidence="1" id="KW-0472">Membrane</keyword>
<sequence length="102" mass="11688">MENYEQIANSEEFLELKRSKLLFIWPVVILFFCLYLSFPLMAAYAKPLMGKFVTGNITFGYLYGVSLYFVAWALAFVYLAKAKGFDQKAKATIDKYGQRKGA</sequence>
<gene>
    <name evidence="3" type="ORF">D5F11_024055</name>
    <name evidence="2" type="ORF">J6TS1_21340</name>
</gene>
<evidence type="ECO:0000313" key="3">
    <source>
        <dbReference type="EMBL" id="RST57181.1"/>
    </source>
</evidence>
<evidence type="ECO:0000313" key="4">
    <source>
        <dbReference type="Proteomes" id="UP000287296"/>
    </source>
</evidence>
<name>A0A429X137_SIMTE</name>
<feature type="transmembrane region" description="Helical" evidence="1">
    <location>
        <begin position="21"/>
        <end position="41"/>
    </location>
</feature>
<dbReference type="InterPro" id="IPR007436">
    <property type="entry name" value="DUF485"/>
</dbReference>
<reference evidence="2 5" key="2">
    <citation type="submission" date="2021-03" db="EMBL/GenBank/DDBJ databases">
        <title>Antimicrobial resistance genes in bacteria isolated from Japanese honey, and their potential for conferring macrolide and lincosamide resistance in the American foulbrood pathogen Paenibacillus larvae.</title>
        <authorList>
            <person name="Okamoto M."/>
            <person name="Kumagai M."/>
            <person name="Kanamori H."/>
            <person name="Takamatsu D."/>
        </authorList>
    </citation>
    <scope>NUCLEOTIDE SEQUENCE [LARGE SCALE GENOMIC DNA]</scope>
    <source>
        <strain evidence="2 5">J6TS1</strain>
    </source>
</reference>
<dbReference type="RefSeq" id="WP_120118963.1">
    <property type="nucleotide sequence ID" value="NZ_BORI01000032.1"/>
</dbReference>
<organism evidence="3 4">
    <name type="scientific">Siminovitchia terrae</name>
    <name type="common">Bacillus terrae</name>
    <dbReference type="NCBI Taxonomy" id="1914933"/>
    <lineage>
        <taxon>Bacteria</taxon>
        <taxon>Bacillati</taxon>
        <taxon>Bacillota</taxon>
        <taxon>Bacilli</taxon>
        <taxon>Bacillales</taxon>
        <taxon>Bacillaceae</taxon>
        <taxon>Siminovitchia</taxon>
    </lineage>
</organism>
<dbReference type="PANTHER" id="PTHR38441:SF1">
    <property type="entry name" value="MEMBRANE PROTEIN"/>
    <property type="match status" value="1"/>
</dbReference>
<dbReference type="AlphaFoldDB" id="A0A429X137"/>
<feature type="transmembrane region" description="Helical" evidence="1">
    <location>
        <begin position="61"/>
        <end position="80"/>
    </location>
</feature>
<reference evidence="3 4" key="1">
    <citation type="submission" date="2018-12" db="EMBL/GenBank/DDBJ databases">
        <authorList>
            <person name="Sun L."/>
            <person name="Chen Z."/>
        </authorList>
    </citation>
    <scope>NUCLEOTIDE SEQUENCE [LARGE SCALE GENOMIC DNA]</scope>
    <source>
        <strain evidence="3 4">LMG 29736</strain>
    </source>
</reference>
<keyword evidence="5" id="KW-1185">Reference proteome</keyword>
<dbReference type="EMBL" id="QYTW02000040">
    <property type="protein sequence ID" value="RST57181.1"/>
    <property type="molecule type" value="Genomic_DNA"/>
</dbReference>
<accession>A0A429X137</accession>
<dbReference type="Pfam" id="PF04341">
    <property type="entry name" value="DUF485"/>
    <property type="match status" value="1"/>
</dbReference>
<dbReference type="PANTHER" id="PTHR38441">
    <property type="entry name" value="INTEGRAL MEMBRANE PROTEIN-RELATED"/>
    <property type="match status" value="1"/>
</dbReference>
<evidence type="ECO:0000313" key="5">
    <source>
        <dbReference type="Proteomes" id="UP000680670"/>
    </source>
</evidence>